<evidence type="ECO:0000256" key="5">
    <source>
        <dbReference type="ARBA" id="ARBA00022989"/>
    </source>
</evidence>
<evidence type="ECO:0000256" key="1">
    <source>
        <dbReference type="ARBA" id="ARBA00004651"/>
    </source>
</evidence>
<feature type="region of interest" description="Disordered" evidence="8">
    <location>
        <begin position="6"/>
        <end position="27"/>
    </location>
</feature>
<dbReference type="GO" id="GO:0005886">
    <property type="term" value="C:plasma membrane"/>
    <property type="evidence" value="ECO:0007669"/>
    <property type="project" value="UniProtKB-SubCell"/>
</dbReference>
<comment type="caution">
    <text evidence="10">The sequence shown here is derived from an EMBL/GenBank/DDBJ whole genome shotgun (WGS) entry which is preliminary data.</text>
</comment>
<keyword evidence="6 7" id="KW-0472">Membrane</keyword>
<keyword evidence="4 7" id="KW-0812">Transmembrane</keyword>
<evidence type="ECO:0000256" key="4">
    <source>
        <dbReference type="ARBA" id="ARBA00022692"/>
    </source>
</evidence>
<gene>
    <name evidence="10" type="ORF">E6C55_23605</name>
</gene>
<evidence type="ECO:0000259" key="9">
    <source>
        <dbReference type="PROSITE" id="PS50928"/>
    </source>
</evidence>
<keyword evidence="11" id="KW-1185">Reference proteome</keyword>
<feature type="transmembrane region" description="Helical" evidence="7">
    <location>
        <begin position="258"/>
        <end position="278"/>
    </location>
</feature>
<dbReference type="PANTHER" id="PTHR30193">
    <property type="entry name" value="ABC TRANSPORTER PERMEASE PROTEIN"/>
    <property type="match status" value="1"/>
</dbReference>
<dbReference type="SUPFAM" id="SSF161098">
    <property type="entry name" value="MetI-like"/>
    <property type="match status" value="1"/>
</dbReference>
<dbReference type="AlphaFoldDB" id="A0A4S4BJS1"/>
<evidence type="ECO:0000256" key="6">
    <source>
        <dbReference type="ARBA" id="ARBA00023136"/>
    </source>
</evidence>
<feature type="transmembrane region" description="Helical" evidence="7">
    <location>
        <begin position="290"/>
        <end position="311"/>
    </location>
</feature>
<organism evidence="10 11">
    <name type="scientific">Cohnella fermenti</name>
    <dbReference type="NCBI Taxonomy" id="2565925"/>
    <lineage>
        <taxon>Bacteria</taxon>
        <taxon>Bacillati</taxon>
        <taxon>Bacillota</taxon>
        <taxon>Bacilli</taxon>
        <taxon>Bacillales</taxon>
        <taxon>Paenibacillaceae</taxon>
        <taxon>Cohnella</taxon>
    </lineage>
</organism>
<comment type="similarity">
    <text evidence="7">Belongs to the binding-protein-dependent transport system permease family.</text>
</comment>
<feature type="transmembrane region" description="Helical" evidence="7">
    <location>
        <begin position="100"/>
        <end position="120"/>
    </location>
</feature>
<dbReference type="GO" id="GO:0055085">
    <property type="term" value="P:transmembrane transport"/>
    <property type="evidence" value="ECO:0007669"/>
    <property type="project" value="InterPro"/>
</dbReference>
<dbReference type="CDD" id="cd06261">
    <property type="entry name" value="TM_PBP2"/>
    <property type="match status" value="1"/>
</dbReference>
<name>A0A4S4BJS1_9BACL</name>
<feature type="domain" description="ABC transmembrane type-1" evidence="9">
    <location>
        <begin position="95"/>
        <end position="308"/>
    </location>
</feature>
<dbReference type="InterPro" id="IPR000515">
    <property type="entry name" value="MetI-like"/>
</dbReference>
<dbReference type="PROSITE" id="PS50928">
    <property type="entry name" value="ABC_TM1"/>
    <property type="match status" value="1"/>
</dbReference>
<feature type="transmembrane region" description="Helical" evidence="7">
    <location>
        <begin position="233"/>
        <end position="252"/>
    </location>
</feature>
<feature type="transmembrane region" description="Helical" evidence="7">
    <location>
        <begin position="132"/>
        <end position="153"/>
    </location>
</feature>
<feature type="transmembrane region" description="Helical" evidence="7">
    <location>
        <begin position="34"/>
        <end position="64"/>
    </location>
</feature>
<reference evidence="10 11" key="1">
    <citation type="submission" date="2019-04" db="EMBL/GenBank/DDBJ databases">
        <title>Cohnella sp. nov. isolated from preserved vegetables.</title>
        <authorList>
            <person name="Lin S.-Y."/>
            <person name="Hung M.-H."/>
            <person name="Young C.-C."/>
        </authorList>
    </citation>
    <scope>NUCLEOTIDE SEQUENCE [LARGE SCALE GENOMIC DNA]</scope>
    <source>
        <strain evidence="10 11">CC-MHH1044</strain>
    </source>
</reference>
<proteinExistence type="inferred from homology"/>
<dbReference type="Pfam" id="PF00528">
    <property type="entry name" value="BPD_transp_1"/>
    <property type="match status" value="1"/>
</dbReference>
<protein>
    <submittedName>
        <fullName evidence="10">Sugar ABC transporter permease</fullName>
    </submittedName>
</protein>
<dbReference type="RefSeq" id="WP_136372304.1">
    <property type="nucleotide sequence ID" value="NZ_SSOB01000036.1"/>
</dbReference>
<accession>A0A4S4BJS1</accession>
<keyword evidence="5 7" id="KW-1133">Transmembrane helix</keyword>
<dbReference type="EMBL" id="SSOB01000036">
    <property type="protein sequence ID" value="THF74935.1"/>
    <property type="molecule type" value="Genomic_DNA"/>
</dbReference>
<evidence type="ECO:0000256" key="7">
    <source>
        <dbReference type="RuleBase" id="RU363032"/>
    </source>
</evidence>
<evidence type="ECO:0000313" key="10">
    <source>
        <dbReference type="EMBL" id="THF74935.1"/>
    </source>
</evidence>
<evidence type="ECO:0000256" key="3">
    <source>
        <dbReference type="ARBA" id="ARBA00022475"/>
    </source>
</evidence>
<dbReference type="InterPro" id="IPR051393">
    <property type="entry name" value="ABC_transporter_permease"/>
</dbReference>
<keyword evidence="3" id="KW-1003">Cell membrane</keyword>
<feature type="transmembrane region" description="Helical" evidence="7">
    <location>
        <begin position="181"/>
        <end position="204"/>
    </location>
</feature>
<dbReference type="Gene3D" id="1.10.3720.10">
    <property type="entry name" value="MetI-like"/>
    <property type="match status" value="1"/>
</dbReference>
<comment type="subcellular location">
    <subcellularLocation>
        <location evidence="1 7">Cell membrane</location>
        <topology evidence="1 7">Multi-pass membrane protein</topology>
    </subcellularLocation>
</comment>
<dbReference type="OrthoDB" id="9788108at2"/>
<dbReference type="InterPro" id="IPR035906">
    <property type="entry name" value="MetI-like_sf"/>
</dbReference>
<keyword evidence="2 7" id="KW-0813">Transport</keyword>
<dbReference type="Proteomes" id="UP000310636">
    <property type="component" value="Unassembled WGS sequence"/>
</dbReference>
<sequence>MAQQAAAAGERPAALPVPPATSRRKGSLQRGETIAGFLFVSPMLIGVSILVLLPIVATFVLSFADWNFVAGWDGIRWIGFENFKSLLDDPAFLKSVRNNLIFLLSVPIYLLISIVLAFLIDRYVYFKGYFKVAYFMPYISNIVAVAVVWQVLFQPSYGPINEMLKTIGFSNPPKWIADPHYALVSLMMISVWISIGFNMVVYIAGLQSIPRDLYEAADIDGAGTWTKFRRITFPMLSPTTFFLLVTGVISTFKIFDLIAVMTQGGPIGSTSMMVWYLYDQAFTNLKIGYASSVSAVLFLFVLLITIGQWGLQKKWVNY</sequence>
<dbReference type="PANTHER" id="PTHR30193:SF37">
    <property type="entry name" value="INNER MEMBRANE ABC TRANSPORTER PERMEASE PROTEIN YCJO"/>
    <property type="match status" value="1"/>
</dbReference>
<evidence type="ECO:0000313" key="11">
    <source>
        <dbReference type="Proteomes" id="UP000310636"/>
    </source>
</evidence>
<evidence type="ECO:0000256" key="2">
    <source>
        <dbReference type="ARBA" id="ARBA00022448"/>
    </source>
</evidence>
<evidence type="ECO:0000256" key="8">
    <source>
        <dbReference type="SAM" id="MobiDB-lite"/>
    </source>
</evidence>